<organism evidence="2 5">
    <name type="scientific">Encephalitozoon hellem</name>
    <name type="common">Microsporidian parasite</name>
    <dbReference type="NCBI Taxonomy" id="27973"/>
    <lineage>
        <taxon>Eukaryota</taxon>
        <taxon>Fungi</taxon>
        <taxon>Fungi incertae sedis</taxon>
        <taxon>Microsporidia</taxon>
        <taxon>Unikaryonidae</taxon>
        <taxon>Encephalitozoon</taxon>
    </lineage>
</organism>
<accession>A0A9Q9C4L6</accession>
<dbReference type="EMBL" id="CP075147">
    <property type="protein sequence ID" value="UTX42322.1"/>
    <property type="molecule type" value="Genomic_DNA"/>
</dbReference>
<evidence type="ECO:0000313" key="3">
    <source>
        <dbReference type="EMBL" id="WEL37764.1"/>
    </source>
</evidence>
<dbReference type="InterPro" id="IPR037231">
    <property type="entry name" value="NAP-like_sf"/>
</dbReference>
<proteinExistence type="predicted"/>
<reference evidence="2" key="1">
    <citation type="submission" date="2021-05" db="EMBL/GenBank/DDBJ databases">
        <title>Encephalitozoon hellem ATCC 50604 Complete Genome.</title>
        <authorList>
            <person name="Mascarenhas dos Santos A.C."/>
            <person name="Julian A.T."/>
            <person name="Pombert J.-F."/>
        </authorList>
    </citation>
    <scope>NUCLEOTIDE SEQUENCE</scope>
    <source>
        <strain evidence="2">ATCC 50604</strain>
    </source>
</reference>
<evidence type="ECO:0000313" key="5">
    <source>
        <dbReference type="Proteomes" id="UP001059546"/>
    </source>
</evidence>
<evidence type="ECO:0000313" key="2">
    <source>
        <dbReference type="EMBL" id="UTX42447.1"/>
    </source>
</evidence>
<dbReference type="EMBL" id="CP119062">
    <property type="protein sequence ID" value="WEL37890.1"/>
    <property type="molecule type" value="Genomic_DNA"/>
</dbReference>
<evidence type="ECO:0000313" key="6">
    <source>
        <dbReference type="Proteomes" id="UP001217963"/>
    </source>
</evidence>
<gene>
    <name evidence="1" type="ORF">GPU96_01g00230</name>
    <name evidence="2" type="ORF">GPU96_01g01510</name>
    <name evidence="3" type="ORF">PFJ87_01g00160</name>
    <name evidence="4" type="ORF">PFJ87_01g01440</name>
</gene>
<dbReference type="EMBL" id="CP119062">
    <property type="protein sequence ID" value="WEL37764.1"/>
    <property type="molecule type" value="Genomic_DNA"/>
</dbReference>
<evidence type="ECO:0000313" key="1">
    <source>
        <dbReference type="EMBL" id="UTX42322.1"/>
    </source>
</evidence>
<protein>
    <submittedName>
        <fullName evidence="2">Nucleosome assembly protein</fullName>
    </submittedName>
</protein>
<evidence type="ECO:0000313" key="4">
    <source>
        <dbReference type="EMBL" id="WEL37890.1"/>
    </source>
</evidence>
<dbReference type="EMBL" id="CP075147">
    <property type="protein sequence ID" value="UTX42447.1"/>
    <property type="molecule type" value="Genomic_DNA"/>
</dbReference>
<dbReference type="SUPFAM" id="SSF143113">
    <property type="entry name" value="NAP-like"/>
    <property type="match status" value="1"/>
</dbReference>
<dbReference type="OrthoDB" id="19419at2759"/>
<dbReference type="Proteomes" id="UP001059546">
    <property type="component" value="Chromosome I"/>
</dbReference>
<dbReference type="AlphaFoldDB" id="A0A9Q9C4L6"/>
<keyword evidence="6" id="KW-1185">Reference proteome</keyword>
<dbReference type="Proteomes" id="UP001217963">
    <property type="component" value="Chromosome I"/>
</dbReference>
<reference evidence="3 6" key="2">
    <citation type="submission" date="2023-02" db="EMBL/GenBank/DDBJ databases">
        <title>Encephalitozoon hellem ATCC 50451 complete genome.</title>
        <authorList>
            <person name="Mascarenhas dos Santos A.C."/>
            <person name="Julian A.T."/>
            <person name="Pombert J.-F."/>
        </authorList>
    </citation>
    <scope>NUCLEOTIDE SEQUENCE [LARGE SCALE GENOMIC DNA]</scope>
    <source>
        <strain evidence="3 6">ATCC 50451</strain>
    </source>
</reference>
<sequence>MIEEVYKDLEEIQRDIEREYEEFARKDFECKLEHHKQIRPLLARRDRVIASMVPGDYWGRVLGRYEVGETILPRGMNNEVSTGWVRSLRVDYLDGYAYMVEIEVNENEFVGNSTLRKKAYLFEGEVEKSGVRWKGDRRWPVFEFFETDTADLDVFDILYEVYVNSVTYFLTSTWESPGIIN</sequence>
<name>A0A9Q9C4L6_ENCHE</name>